<name>A0AAV2LE52_KNICA</name>
<dbReference type="AlphaFoldDB" id="A0AAV2LE52"/>
<sequence length="120" mass="12996">MQRQQGAGAGAGDLNKAKESCPEQPREIRCEAGREKGGRVKGCKVVPWWSAAGLLMRRDDMCRSRAAMLTPPRLCVCGFSHAAERSERRTGRTHPSLSKGGDPRDMGGGGHMCTEVDTLK</sequence>
<proteinExistence type="predicted"/>
<evidence type="ECO:0000256" key="1">
    <source>
        <dbReference type="SAM" id="MobiDB-lite"/>
    </source>
</evidence>
<protein>
    <submittedName>
        <fullName evidence="2">Uncharacterized protein</fullName>
    </submittedName>
</protein>
<evidence type="ECO:0000313" key="2">
    <source>
        <dbReference type="EMBL" id="CAL1598728.1"/>
    </source>
</evidence>
<gene>
    <name evidence="2" type="ORF">KC01_LOCUS27091</name>
</gene>
<feature type="compositionally biased region" description="Basic and acidic residues" evidence="1">
    <location>
        <begin position="15"/>
        <end position="25"/>
    </location>
</feature>
<dbReference type="EMBL" id="OZ035844">
    <property type="protein sequence ID" value="CAL1598728.1"/>
    <property type="molecule type" value="Genomic_DNA"/>
</dbReference>
<keyword evidence="3" id="KW-1185">Reference proteome</keyword>
<accession>A0AAV2LE52</accession>
<evidence type="ECO:0000313" key="3">
    <source>
        <dbReference type="Proteomes" id="UP001497482"/>
    </source>
</evidence>
<feature type="region of interest" description="Disordered" evidence="1">
    <location>
        <begin position="1"/>
        <end position="25"/>
    </location>
</feature>
<feature type="region of interest" description="Disordered" evidence="1">
    <location>
        <begin position="84"/>
        <end position="120"/>
    </location>
</feature>
<organism evidence="2 3">
    <name type="scientific">Knipowitschia caucasica</name>
    <name type="common">Caucasian dwarf goby</name>
    <name type="synonym">Pomatoschistus caucasicus</name>
    <dbReference type="NCBI Taxonomy" id="637954"/>
    <lineage>
        <taxon>Eukaryota</taxon>
        <taxon>Metazoa</taxon>
        <taxon>Chordata</taxon>
        <taxon>Craniata</taxon>
        <taxon>Vertebrata</taxon>
        <taxon>Euteleostomi</taxon>
        <taxon>Actinopterygii</taxon>
        <taxon>Neopterygii</taxon>
        <taxon>Teleostei</taxon>
        <taxon>Neoteleostei</taxon>
        <taxon>Acanthomorphata</taxon>
        <taxon>Gobiaria</taxon>
        <taxon>Gobiiformes</taxon>
        <taxon>Gobioidei</taxon>
        <taxon>Gobiidae</taxon>
        <taxon>Gobiinae</taxon>
        <taxon>Knipowitschia</taxon>
    </lineage>
</organism>
<reference evidence="2 3" key="1">
    <citation type="submission" date="2024-04" db="EMBL/GenBank/DDBJ databases">
        <authorList>
            <person name="Waldvogel A.-M."/>
            <person name="Schoenle A."/>
        </authorList>
    </citation>
    <scope>NUCLEOTIDE SEQUENCE [LARGE SCALE GENOMIC DNA]</scope>
</reference>
<dbReference type="Proteomes" id="UP001497482">
    <property type="component" value="Chromosome 22"/>
</dbReference>